<gene>
    <name evidence="2" type="primary">ORF122_2</name>
    <name evidence="2" type="ORF">TrlaMp21</name>
</gene>
<organism evidence="2">
    <name type="scientific">Treubia lacunosa</name>
    <dbReference type="NCBI Taxonomy" id="93845"/>
    <lineage>
        <taxon>Eukaryota</taxon>
        <taxon>Viridiplantae</taxon>
        <taxon>Streptophyta</taxon>
        <taxon>Embryophyta</taxon>
        <taxon>Marchantiophyta</taxon>
        <taxon>Haplomitriopsida</taxon>
        <taxon>Treubiidae</taxon>
        <taxon>Treubiales</taxon>
        <taxon>Treubiaceae</taxon>
        <taxon>Treubia</taxon>
    </lineage>
</organism>
<feature type="compositionally biased region" description="Basic residues" evidence="1">
    <location>
        <begin position="113"/>
        <end position="122"/>
    </location>
</feature>
<dbReference type="AlphaFoldDB" id="G4Y9S0"/>
<protein>
    <submittedName>
        <fullName evidence="2">Uncharacterized protein</fullName>
    </submittedName>
</protein>
<evidence type="ECO:0000313" key="2">
    <source>
        <dbReference type="EMBL" id="AEH99716.1"/>
    </source>
</evidence>
<sequence>MRALQRKSVGHAKFGVMRDYQGKSIVVCPALPPKQRGARSLEKDCEKNIFYRRLPYPSVPSGSPRAYETLGKANNKKIKNSFRRPVGRGTVTTKIRRKSAHLSKLARSDARSRRTGNCHVRF</sequence>
<feature type="region of interest" description="Disordered" evidence="1">
    <location>
        <begin position="96"/>
        <end position="122"/>
    </location>
</feature>
<dbReference type="GeneID" id="11272003"/>
<accession>G4Y9S0</accession>
<reference evidence="2" key="1">
    <citation type="journal article" date="2011" name="PLoS ONE">
        <title>The Mitochondrial Genomes of the Early Land Plants Treubia lacunosa and Anomodon rugelii: Dynamic and Conservative Evolution.</title>
        <authorList>
            <person name="Liu Y."/>
            <person name="Xue J.Y."/>
            <person name="Wang B."/>
            <person name="Li L."/>
            <person name="Qiu Y.L."/>
        </authorList>
    </citation>
    <scope>NUCLEOTIDE SEQUENCE</scope>
</reference>
<keyword evidence="2" id="KW-0496">Mitochondrion</keyword>
<name>G4Y9S0_9MARC</name>
<geneLocation type="mitochondrion" evidence="2"/>
<dbReference type="RefSeq" id="YP_004927669.1">
    <property type="nucleotide sequence ID" value="NC_016122.1"/>
</dbReference>
<proteinExistence type="predicted"/>
<dbReference type="EMBL" id="JF973315">
    <property type="protein sequence ID" value="AEH99716.1"/>
    <property type="molecule type" value="Genomic_DNA"/>
</dbReference>
<evidence type="ECO:0000256" key="1">
    <source>
        <dbReference type="SAM" id="MobiDB-lite"/>
    </source>
</evidence>